<dbReference type="InterPro" id="IPR036724">
    <property type="entry name" value="Cobalamin-bd_sf"/>
</dbReference>
<dbReference type="AlphaFoldDB" id="A0A395LQ46"/>
<evidence type="ECO:0000259" key="1">
    <source>
        <dbReference type="PROSITE" id="PS51332"/>
    </source>
</evidence>
<dbReference type="EMBL" id="QRBB01000001">
    <property type="protein sequence ID" value="RDS78567.1"/>
    <property type="molecule type" value="Genomic_DNA"/>
</dbReference>
<evidence type="ECO:0000313" key="2">
    <source>
        <dbReference type="EMBL" id="RDS78567.1"/>
    </source>
</evidence>
<dbReference type="Gene3D" id="3.40.50.280">
    <property type="entry name" value="Cobalamin-binding domain"/>
    <property type="match status" value="1"/>
</dbReference>
<dbReference type="Pfam" id="PF02310">
    <property type="entry name" value="B12-binding"/>
    <property type="match status" value="1"/>
</dbReference>
<reference evidence="2 3" key="1">
    <citation type="submission" date="2018-07" db="EMBL/GenBank/DDBJ databases">
        <title>Erythrobacter nanhaiensis sp. nov., a novel member of the genus Erythrobacter isolated from the South China Sea.</title>
        <authorList>
            <person name="Chen X."/>
            <person name="Liu J."/>
        </authorList>
    </citation>
    <scope>NUCLEOTIDE SEQUENCE [LARGE SCALE GENOMIC DNA]</scope>
    <source>
        <strain evidence="2 3">S-5</strain>
    </source>
</reference>
<dbReference type="GO" id="GO:0046872">
    <property type="term" value="F:metal ion binding"/>
    <property type="evidence" value="ECO:0007669"/>
    <property type="project" value="InterPro"/>
</dbReference>
<dbReference type="GO" id="GO:0031419">
    <property type="term" value="F:cobalamin binding"/>
    <property type="evidence" value="ECO:0007669"/>
    <property type="project" value="InterPro"/>
</dbReference>
<accession>A0A395LQ46</accession>
<dbReference type="InterPro" id="IPR036594">
    <property type="entry name" value="Meth_synthase_dom"/>
</dbReference>
<dbReference type="CDD" id="cd02065">
    <property type="entry name" value="B12-binding_like"/>
    <property type="match status" value="1"/>
</dbReference>
<sequence>MIPRLMLAQSRVEPTARAEALDPIAPDFADSFAVNLLEWDADRALREVEALVARGYGVQPVFLDLLAPAARTLGRMWEEDECDFVEVTMGLWRLQEVMREVASRAPPIAGSLAAPAKSLFSPMPGDQHSFGALMIDEVFARAGWESEALIDPQRRELLTVISRKSLDLVGLTITTDSPSSALQSLIRAIRTVSANPAICIMIGGRMVNANPGLAEEVGADVSAADAFAALEIAERMVAETGLETNPAP</sequence>
<dbReference type="Gene3D" id="1.10.1240.10">
    <property type="entry name" value="Methionine synthase domain"/>
    <property type="match status" value="1"/>
</dbReference>
<organism evidence="2 3">
    <name type="scientific">Alteriqipengyuania lutimaris</name>
    <dbReference type="NCBI Taxonomy" id="1538146"/>
    <lineage>
        <taxon>Bacteria</taxon>
        <taxon>Pseudomonadati</taxon>
        <taxon>Pseudomonadota</taxon>
        <taxon>Alphaproteobacteria</taxon>
        <taxon>Sphingomonadales</taxon>
        <taxon>Erythrobacteraceae</taxon>
        <taxon>Alteriqipengyuania</taxon>
    </lineage>
</organism>
<dbReference type="Proteomes" id="UP000254101">
    <property type="component" value="Unassembled WGS sequence"/>
</dbReference>
<dbReference type="InterPro" id="IPR003759">
    <property type="entry name" value="Cbl-bd_cap"/>
</dbReference>
<dbReference type="Pfam" id="PF02607">
    <property type="entry name" value="B12-binding_2"/>
    <property type="match status" value="1"/>
</dbReference>
<dbReference type="OrthoDB" id="5498228at2"/>
<feature type="domain" description="B12-binding" evidence="1">
    <location>
        <begin position="115"/>
        <end position="243"/>
    </location>
</feature>
<evidence type="ECO:0000313" key="3">
    <source>
        <dbReference type="Proteomes" id="UP000254101"/>
    </source>
</evidence>
<proteinExistence type="predicted"/>
<gene>
    <name evidence="2" type="ORF">DL238_06155</name>
</gene>
<dbReference type="SUPFAM" id="SSF52242">
    <property type="entry name" value="Cobalamin (vitamin B12)-binding domain"/>
    <property type="match status" value="1"/>
</dbReference>
<dbReference type="PROSITE" id="PS51332">
    <property type="entry name" value="B12_BINDING"/>
    <property type="match status" value="1"/>
</dbReference>
<comment type="caution">
    <text evidence="2">The sequence shown here is derived from an EMBL/GenBank/DDBJ whole genome shotgun (WGS) entry which is preliminary data.</text>
</comment>
<dbReference type="InterPro" id="IPR006158">
    <property type="entry name" value="Cobalamin-bd"/>
</dbReference>
<keyword evidence="3" id="KW-1185">Reference proteome</keyword>
<name>A0A395LQ46_9SPHN</name>
<protein>
    <submittedName>
        <fullName evidence="2">Cobalamin B12-binding protein</fullName>
    </submittedName>
</protein>